<dbReference type="PRINTS" id="PR00455">
    <property type="entry name" value="HTHTETR"/>
</dbReference>
<dbReference type="Pfam" id="PF14246">
    <property type="entry name" value="TetR_C_7"/>
    <property type="match status" value="1"/>
</dbReference>
<evidence type="ECO:0000256" key="1">
    <source>
        <dbReference type="ARBA" id="ARBA00023125"/>
    </source>
</evidence>
<dbReference type="InterPro" id="IPR001647">
    <property type="entry name" value="HTH_TetR"/>
</dbReference>
<dbReference type="PROSITE" id="PS01081">
    <property type="entry name" value="HTH_TETR_1"/>
    <property type="match status" value="1"/>
</dbReference>
<feature type="DNA-binding region" description="H-T-H motif" evidence="2">
    <location>
        <begin position="38"/>
        <end position="57"/>
    </location>
</feature>
<dbReference type="InterPro" id="IPR023772">
    <property type="entry name" value="DNA-bd_HTH_TetR-type_CS"/>
</dbReference>
<dbReference type="InterPro" id="IPR050109">
    <property type="entry name" value="HTH-type_TetR-like_transc_reg"/>
</dbReference>
<accession>A0ABV1X2D5</accession>
<organism evidence="4 5">
    <name type="scientific">Streptomyces hyaluromycini</name>
    <dbReference type="NCBI Taxonomy" id="1377993"/>
    <lineage>
        <taxon>Bacteria</taxon>
        <taxon>Bacillati</taxon>
        <taxon>Actinomycetota</taxon>
        <taxon>Actinomycetes</taxon>
        <taxon>Kitasatosporales</taxon>
        <taxon>Streptomycetaceae</taxon>
        <taxon>Streptomyces</taxon>
    </lineage>
</organism>
<dbReference type="Pfam" id="PF00440">
    <property type="entry name" value="TetR_N"/>
    <property type="match status" value="1"/>
</dbReference>
<dbReference type="PANTHER" id="PTHR30055">
    <property type="entry name" value="HTH-TYPE TRANSCRIPTIONAL REGULATOR RUTR"/>
    <property type="match status" value="1"/>
</dbReference>
<comment type="caution">
    <text evidence="4">The sequence shown here is derived from an EMBL/GenBank/DDBJ whole genome shotgun (WGS) entry which is preliminary data.</text>
</comment>
<evidence type="ECO:0000313" key="4">
    <source>
        <dbReference type="EMBL" id="MER7183155.1"/>
    </source>
</evidence>
<dbReference type="Proteomes" id="UP001474181">
    <property type="component" value="Unassembled WGS sequence"/>
</dbReference>
<reference evidence="4 5" key="1">
    <citation type="submission" date="2024-06" db="EMBL/GenBank/DDBJ databases">
        <title>The Natural Products Discovery Center: Release of the First 8490 Sequenced Strains for Exploring Actinobacteria Biosynthetic Diversity.</title>
        <authorList>
            <person name="Kalkreuter E."/>
            <person name="Kautsar S.A."/>
            <person name="Yang D."/>
            <person name="Bader C.D."/>
            <person name="Teijaro C.N."/>
            <person name="Fluegel L."/>
            <person name="Davis C.M."/>
            <person name="Simpson J.R."/>
            <person name="Lauterbach L."/>
            <person name="Steele A.D."/>
            <person name="Gui C."/>
            <person name="Meng S."/>
            <person name="Li G."/>
            <person name="Viehrig K."/>
            <person name="Ye F."/>
            <person name="Su P."/>
            <person name="Kiefer A.F."/>
            <person name="Nichols A."/>
            <person name="Cepeda A.J."/>
            <person name="Yan W."/>
            <person name="Fan B."/>
            <person name="Jiang Y."/>
            <person name="Adhikari A."/>
            <person name="Zheng C.-J."/>
            <person name="Schuster L."/>
            <person name="Cowan T.M."/>
            <person name="Smanski M.J."/>
            <person name="Chevrette M.G."/>
            <person name="De Carvalho L.P.S."/>
            <person name="Shen B."/>
        </authorList>
    </citation>
    <scope>NUCLEOTIDE SEQUENCE [LARGE SCALE GENOMIC DNA]</scope>
    <source>
        <strain evidence="4 5">NPDC000234</strain>
    </source>
</reference>
<dbReference type="RefSeq" id="WP_350784227.1">
    <property type="nucleotide sequence ID" value="NZ_JBEPEK010000225.1"/>
</dbReference>
<dbReference type="PROSITE" id="PS50977">
    <property type="entry name" value="HTH_TETR_2"/>
    <property type="match status" value="1"/>
</dbReference>
<protein>
    <submittedName>
        <fullName evidence="4">TetR/AcrR family transcriptional regulator</fullName>
    </submittedName>
</protein>
<sequence>MRTWAENDPKARLMARKREAIINAALAAFLDEGYGGSSVNRIAASAGVSITTLYRHFDSKDDLFVAVIQEACDTSAQTADPQWLALPPLEGLTEAGCELLGHILSEQQLALFRVVARDAQRFPELGRRYQQEILGDRIALFTRHLSHWPAELRGKVSDPTRAAHVFSALLQAEIVDTALLGGPVPDPAALRLRSQEAANDLLALAETGRL</sequence>
<gene>
    <name evidence="4" type="ORF">ABT404_27410</name>
</gene>
<keyword evidence="5" id="KW-1185">Reference proteome</keyword>
<keyword evidence="1 2" id="KW-0238">DNA-binding</keyword>
<feature type="domain" description="HTH tetR-type" evidence="3">
    <location>
        <begin position="15"/>
        <end position="75"/>
    </location>
</feature>
<dbReference type="InterPro" id="IPR009057">
    <property type="entry name" value="Homeodomain-like_sf"/>
</dbReference>
<dbReference type="PANTHER" id="PTHR30055:SF146">
    <property type="entry name" value="HTH-TYPE TRANSCRIPTIONAL DUAL REGULATOR CECR"/>
    <property type="match status" value="1"/>
</dbReference>
<evidence type="ECO:0000313" key="5">
    <source>
        <dbReference type="Proteomes" id="UP001474181"/>
    </source>
</evidence>
<evidence type="ECO:0000256" key="2">
    <source>
        <dbReference type="PROSITE-ProRule" id="PRU00335"/>
    </source>
</evidence>
<dbReference type="SUPFAM" id="SSF46689">
    <property type="entry name" value="Homeodomain-like"/>
    <property type="match status" value="1"/>
</dbReference>
<name>A0ABV1X2D5_9ACTN</name>
<dbReference type="Gene3D" id="1.10.357.10">
    <property type="entry name" value="Tetracycline Repressor, domain 2"/>
    <property type="match status" value="1"/>
</dbReference>
<proteinExistence type="predicted"/>
<dbReference type="InterPro" id="IPR039536">
    <property type="entry name" value="TetR_C_Proteobacteria"/>
</dbReference>
<dbReference type="EMBL" id="JBEPEK010000225">
    <property type="protein sequence ID" value="MER7183155.1"/>
    <property type="molecule type" value="Genomic_DNA"/>
</dbReference>
<evidence type="ECO:0000259" key="3">
    <source>
        <dbReference type="PROSITE" id="PS50977"/>
    </source>
</evidence>